<dbReference type="Gene3D" id="3.20.20.70">
    <property type="entry name" value="Aldolase class I"/>
    <property type="match status" value="1"/>
</dbReference>
<dbReference type="PANTHER" id="PTHR43787">
    <property type="entry name" value="FEMO COFACTOR BIOSYNTHESIS PROTEIN NIFB-RELATED"/>
    <property type="match status" value="1"/>
</dbReference>
<dbReference type="PROSITE" id="PS51918">
    <property type="entry name" value="RADICAL_SAM"/>
    <property type="match status" value="1"/>
</dbReference>
<dbReference type="GO" id="GO:0051539">
    <property type="term" value="F:4 iron, 4 sulfur cluster binding"/>
    <property type="evidence" value="ECO:0007669"/>
    <property type="project" value="UniProtKB-KW"/>
</dbReference>
<sequence>MYKGKKNSRFLKLPFNPVERAREVERIVMHNGKRKYYRFRYTRYYGGIVTADTVGCDLLCAYCWNYFKNLHPERYGEFYSPEEVAERLLKIARAKNCYLFRISGAEPILGKDSAKHVARVIASTSGEFILETNGLMFGYSPELVDLFVGLNVVVRVTVKGWDEESFEKITGAKGEFFHYQLEALEVLAEKGIPFWVAVMYDVFGEEGVETLRNKLPVPCRVEYEHLETYPFVLENLKKRGIILRD</sequence>
<comment type="pathway">
    <text evidence="2">Cofactor biosynthesis; Fe-Mo cofactor biosynthesis.</text>
</comment>
<evidence type="ECO:0000313" key="13">
    <source>
        <dbReference type="Proteomes" id="UP000001901"/>
    </source>
</evidence>
<evidence type="ECO:0000256" key="3">
    <source>
        <dbReference type="ARBA" id="ARBA00006804"/>
    </source>
</evidence>
<dbReference type="SFLD" id="SFLDS00029">
    <property type="entry name" value="Radical_SAM"/>
    <property type="match status" value="1"/>
</dbReference>
<dbReference type="PaxDb" id="572546-Arcpr_1185"/>
<dbReference type="InterPro" id="IPR013785">
    <property type="entry name" value="Aldolase_TIM"/>
</dbReference>
<evidence type="ECO:0000313" key="12">
    <source>
        <dbReference type="EMBL" id="ADB58237.1"/>
    </source>
</evidence>
<keyword evidence="6" id="KW-0479">Metal-binding</keyword>
<dbReference type="HOGENOM" id="CLU_1080107_0_0_2"/>
<name>D2RDP3_ARCPA</name>
<gene>
    <name evidence="12" type="ordered locus">Arcpr_1185</name>
</gene>
<evidence type="ECO:0000256" key="6">
    <source>
        <dbReference type="ARBA" id="ARBA00022723"/>
    </source>
</evidence>
<comment type="cofactor">
    <cofactor evidence="1">
        <name>[4Fe-4S] cluster</name>
        <dbReference type="ChEBI" id="CHEBI:49883"/>
    </cofactor>
</comment>
<dbReference type="eggNOG" id="arCOG05120">
    <property type="taxonomic scope" value="Archaea"/>
</dbReference>
<dbReference type="KEGG" id="apo:Arcpr_1185"/>
<evidence type="ECO:0000256" key="7">
    <source>
        <dbReference type="ARBA" id="ARBA00023004"/>
    </source>
</evidence>
<dbReference type="RefSeq" id="WP_012940573.1">
    <property type="nucleotide sequence ID" value="NC_013741.1"/>
</dbReference>
<keyword evidence="10" id="KW-0456">Lyase</keyword>
<dbReference type="InterPro" id="IPR058240">
    <property type="entry name" value="rSAM_sf"/>
</dbReference>
<dbReference type="InterPro" id="IPR007197">
    <property type="entry name" value="rSAM"/>
</dbReference>
<dbReference type="SUPFAM" id="SSF102114">
    <property type="entry name" value="Radical SAM enzymes"/>
    <property type="match status" value="1"/>
</dbReference>
<dbReference type="Pfam" id="PF04055">
    <property type="entry name" value="Radical_SAM"/>
    <property type="match status" value="1"/>
</dbReference>
<evidence type="ECO:0000256" key="8">
    <source>
        <dbReference type="ARBA" id="ARBA00023014"/>
    </source>
</evidence>
<evidence type="ECO:0000256" key="2">
    <source>
        <dbReference type="ARBA" id="ARBA00005155"/>
    </source>
</evidence>
<reference evidence="12 13" key="1">
    <citation type="journal article" date="2010" name="Stand. Genomic Sci.">
        <title>Complete genome sequence of Archaeoglobus profundus type strain (AV18).</title>
        <authorList>
            <person name="von Jan M."/>
            <person name="Lapidus A."/>
            <person name="Del Rio T.G."/>
            <person name="Copeland A."/>
            <person name="Tice H."/>
            <person name="Cheng J.F."/>
            <person name="Lucas S."/>
            <person name="Chen F."/>
            <person name="Nolan M."/>
            <person name="Goodwin L."/>
            <person name="Han C."/>
            <person name="Pitluck S."/>
            <person name="Liolios K."/>
            <person name="Ivanova N."/>
            <person name="Mavromatis K."/>
            <person name="Ovchinnikova G."/>
            <person name="Chertkov O."/>
            <person name="Pati A."/>
            <person name="Chen A."/>
            <person name="Palaniappan K."/>
            <person name="Land M."/>
            <person name="Hauser L."/>
            <person name="Chang Y.J."/>
            <person name="Jeffries C.D."/>
            <person name="Saunders E."/>
            <person name="Brettin T."/>
            <person name="Detter J.C."/>
            <person name="Chain P."/>
            <person name="Eichinger K."/>
            <person name="Huber H."/>
            <person name="Spring S."/>
            <person name="Rohde M."/>
            <person name="Goker M."/>
            <person name="Wirth R."/>
            <person name="Woyke T."/>
            <person name="Bristow J."/>
            <person name="Eisen J.A."/>
            <person name="Markowitz V."/>
            <person name="Hugenholtz P."/>
            <person name="Kyrpides N.C."/>
            <person name="Klenk H.P."/>
        </authorList>
    </citation>
    <scope>NUCLEOTIDE SEQUENCE [LARGE SCALE GENOMIC DNA]</scope>
    <source>
        <strain evidence="13">DSM 5631 / JCM 9629 / NBRC 100127 / Av18</strain>
    </source>
</reference>
<dbReference type="GO" id="GO:0016829">
    <property type="term" value="F:lyase activity"/>
    <property type="evidence" value="ECO:0007669"/>
    <property type="project" value="UniProtKB-KW"/>
</dbReference>
<keyword evidence="7" id="KW-0408">Iron</keyword>
<evidence type="ECO:0000256" key="1">
    <source>
        <dbReference type="ARBA" id="ARBA00001966"/>
    </source>
</evidence>
<evidence type="ECO:0000256" key="10">
    <source>
        <dbReference type="ARBA" id="ARBA00023239"/>
    </source>
</evidence>
<accession>D2RDP3</accession>
<evidence type="ECO:0000256" key="5">
    <source>
        <dbReference type="ARBA" id="ARBA00022691"/>
    </source>
</evidence>
<dbReference type="PANTHER" id="PTHR43787:SF13">
    <property type="entry name" value="FEMO COFACTOR BIOSYNTHESIS PROTEIN NIFB"/>
    <property type="match status" value="1"/>
</dbReference>
<feature type="domain" description="Radical SAM core" evidence="11">
    <location>
        <begin position="40"/>
        <end position="245"/>
    </location>
</feature>
<evidence type="ECO:0000259" key="11">
    <source>
        <dbReference type="PROSITE" id="PS51918"/>
    </source>
</evidence>
<dbReference type="InterPro" id="IPR016771">
    <property type="entry name" value="Fe-S_OxRdtase_rSAM_TM0948_prd"/>
</dbReference>
<keyword evidence="4" id="KW-0004">4Fe-4S</keyword>
<comment type="similarity">
    <text evidence="3">Belongs to the radical SAM superfamily. NifB family.</text>
</comment>
<keyword evidence="9" id="KW-0535">Nitrogen fixation</keyword>
<proteinExistence type="inferred from homology"/>
<evidence type="ECO:0000256" key="9">
    <source>
        <dbReference type="ARBA" id="ARBA00023231"/>
    </source>
</evidence>
<dbReference type="EMBL" id="CP001857">
    <property type="protein sequence ID" value="ADB58237.1"/>
    <property type="molecule type" value="Genomic_DNA"/>
</dbReference>
<keyword evidence="13" id="KW-1185">Reference proteome</keyword>
<dbReference type="Proteomes" id="UP000001901">
    <property type="component" value="Chromosome"/>
</dbReference>
<keyword evidence="5" id="KW-0949">S-adenosyl-L-methionine</keyword>
<keyword evidence="8" id="KW-0411">Iron-sulfur</keyword>
<organism evidence="12 13">
    <name type="scientific">Archaeoglobus profundus (strain DSM 5631 / JCM 9629 / NBRC 100127 / Av18)</name>
    <dbReference type="NCBI Taxonomy" id="572546"/>
    <lineage>
        <taxon>Archaea</taxon>
        <taxon>Methanobacteriati</taxon>
        <taxon>Methanobacteriota</taxon>
        <taxon>Archaeoglobi</taxon>
        <taxon>Archaeoglobales</taxon>
        <taxon>Archaeoglobaceae</taxon>
        <taxon>Archaeoglobus</taxon>
    </lineage>
</organism>
<dbReference type="AlphaFoldDB" id="D2RDP3"/>
<dbReference type="STRING" id="572546.Arcpr_1185"/>
<dbReference type="GeneID" id="8739867"/>
<evidence type="ECO:0000256" key="4">
    <source>
        <dbReference type="ARBA" id="ARBA00022485"/>
    </source>
</evidence>
<dbReference type="GO" id="GO:0046872">
    <property type="term" value="F:metal ion binding"/>
    <property type="evidence" value="ECO:0007669"/>
    <property type="project" value="UniProtKB-KW"/>
</dbReference>
<dbReference type="PIRSF" id="PIRSF020275">
    <property type="entry name" value="RadSAM_TM0948_prd"/>
    <property type="match status" value="1"/>
</dbReference>
<dbReference type="CDD" id="cd01335">
    <property type="entry name" value="Radical_SAM"/>
    <property type="match status" value="1"/>
</dbReference>
<protein>
    <submittedName>
        <fullName evidence="12">Radical SAM domain protein</fullName>
    </submittedName>
</protein>